<proteinExistence type="predicted"/>
<protein>
    <recommendedName>
        <fullName evidence="5">DNA replication helicase domain-containing protein</fullName>
    </recommendedName>
</protein>
<dbReference type="GO" id="GO:0006260">
    <property type="term" value="P:DNA replication"/>
    <property type="evidence" value="ECO:0007669"/>
    <property type="project" value="TreeGrafter"/>
</dbReference>
<dbReference type="GO" id="GO:0005524">
    <property type="term" value="F:ATP binding"/>
    <property type="evidence" value="ECO:0007669"/>
    <property type="project" value="UniProtKB-KW"/>
</dbReference>
<dbReference type="PANTHER" id="PTHR23274:SF33">
    <property type="entry name" value="ANIMAL RPA1 DOMAIN PROTEIN"/>
    <property type="match status" value="1"/>
</dbReference>
<name>A0A2Z6PE89_TRISU</name>
<dbReference type="OrthoDB" id="1934841at2759"/>
<organism evidence="6 7">
    <name type="scientific">Trifolium subterraneum</name>
    <name type="common">Subterranean clover</name>
    <dbReference type="NCBI Taxonomy" id="3900"/>
    <lineage>
        <taxon>Eukaryota</taxon>
        <taxon>Viridiplantae</taxon>
        <taxon>Streptophyta</taxon>
        <taxon>Embryophyta</taxon>
        <taxon>Tracheophyta</taxon>
        <taxon>Spermatophyta</taxon>
        <taxon>Magnoliopsida</taxon>
        <taxon>eudicotyledons</taxon>
        <taxon>Gunneridae</taxon>
        <taxon>Pentapetalae</taxon>
        <taxon>rosids</taxon>
        <taxon>fabids</taxon>
        <taxon>Fabales</taxon>
        <taxon>Fabaceae</taxon>
        <taxon>Papilionoideae</taxon>
        <taxon>50 kb inversion clade</taxon>
        <taxon>NPAAA clade</taxon>
        <taxon>Hologalegina</taxon>
        <taxon>IRL clade</taxon>
        <taxon>Trifolieae</taxon>
        <taxon>Trifolium</taxon>
    </lineage>
</organism>
<dbReference type="SUPFAM" id="SSF52540">
    <property type="entry name" value="P-loop containing nucleoside triphosphate hydrolases"/>
    <property type="match status" value="1"/>
</dbReference>
<dbReference type="InterPro" id="IPR027417">
    <property type="entry name" value="P-loop_NTPase"/>
</dbReference>
<feature type="domain" description="DNA replication helicase" evidence="5">
    <location>
        <begin position="51"/>
        <end position="96"/>
    </location>
</feature>
<evidence type="ECO:0000256" key="4">
    <source>
        <dbReference type="ARBA" id="ARBA00022840"/>
    </source>
</evidence>
<dbReference type="Proteomes" id="UP000242715">
    <property type="component" value="Unassembled WGS sequence"/>
</dbReference>
<dbReference type="CDD" id="cd18809">
    <property type="entry name" value="SF1_C_RecD"/>
    <property type="match status" value="1"/>
</dbReference>
<keyword evidence="2" id="KW-0378">Hydrolase</keyword>
<dbReference type="Pfam" id="PF02689">
    <property type="entry name" value="Herpes_Helicase"/>
    <property type="match status" value="1"/>
</dbReference>
<dbReference type="AlphaFoldDB" id="A0A2Z6PE89"/>
<evidence type="ECO:0000256" key="2">
    <source>
        <dbReference type="ARBA" id="ARBA00022801"/>
    </source>
</evidence>
<evidence type="ECO:0000313" key="7">
    <source>
        <dbReference type="Proteomes" id="UP000242715"/>
    </source>
</evidence>
<sequence length="148" mass="16688">MASSSSSSTFLSIITGKNAGENVHIPRMDLVPSDSGLPFKFERRQFPICLCFAMTINKSQGQSLSKVGLYLPRPVFTHGQLYVAISRVTTKKGLKMVDWSTSARNMIETYITAEWFQFLHDFNIQVGTRLRMTVSNPPETLTILMIEH</sequence>
<keyword evidence="4" id="KW-0067">ATP-binding</keyword>
<dbReference type="Gene3D" id="3.40.50.300">
    <property type="entry name" value="P-loop containing nucleotide triphosphate hydrolases"/>
    <property type="match status" value="1"/>
</dbReference>
<accession>A0A2Z6PE89</accession>
<dbReference type="FunFam" id="3.40.50.300:FF:002884">
    <property type="entry name" value="ATP-dependent DNA helicase"/>
    <property type="match status" value="1"/>
</dbReference>
<dbReference type="EMBL" id="DF973899">
    <property type="protein sequence ID" value="GAU42087.1"/>
    <property type="molecule type" value="Genomic_DNA"/>
</dbReference>
<evidence type="ECO:0000256" key="1">
    <source>
        <dbReference type="ARBA" id="ARBA00022741"/>
    </source>
</evidence>
<reference evidence="7" key="1">
    <citation type="journal article" date="2017" name="Front. Plant Sci.">
        <title>Climate Clever Clovers: New Paradigm to Reduce the Environmental Footprint of Ruminants by Breeding Low Methanogenic Forages Utilizing Haplotype Variation.</title>
        <authorList>
            <person name="Kaur P."/>
            <person name="Appels R."/>
            <person name="Bayer P.E."/>
            <person name="Keeble-Gagnere G."/>
            <person name="Wang J."/>
            <person name="Hirakawa H."/>
            <person name="Shirasawa K."/>
            <person name="Vercoe P."/>
            <person name="Stefanova K."/>
            <person name="Durmic Z."/>
            <person name="Nichols P."/>
            <person name="Revell C."/>
            <person name="Isobe S.N."/>
            <person name="Edwards D."/>
            <person name="Erskine W."/>
        </authorList>
    </citation>
    <scope>NUCLEOTIDE SEQUENCE [LARGE SCALE GENOMIC DNA]</scope>
    <source>
        <strain evidence="7">cv. Daliak</strain>
    </source>
</reference>
<evidence type="ECO:0000256" key="3">
    <source>
        <dbReference type="ARBA" id="ARBA00022806"/>
    </source>
</evidence>
<keyword evidence="1" id="KW-0547">Nucleotide-binding</keyword>
<keyword evidence="7" id="KW-1185">Reference proteome</keyword>
<dbReference type="GO" id="GO:0004386">
    <property type="term" value="F:helicase activity"/>
    <property type="evidence" value="ECO:0007669"/>
    <property type="project" value="UniProtKB-KW"/>
</dbReference>
<dbReference type="PANTHER" id="PTHR23274">
    <property type="entry name" value="DNA HELICASE-RELATED"/>
    <property type="match status" value="1"/>
</dbReference>
<dbReference type="GO" id="GO:0005657">
    <property type="term" value="C:replication fork"/>
    <property type="evidence" value="ECO:0007669"/>
    <property type="project" value="TreeGrafter"/>
</dbReference>
<keyword evidence="3" id="KW-0347">Helicase</keyword>
<dbReference type="InterPro" id="IPR003840">
    <property type="entry name" value="DNA_helicase_dom"/>
</dbReference>
<evidence type="ECO:0000313" key="6">
    <source>
        <dbReference type="EMBL" id="GAU42087.1"/>
    </source>
</evidence>
<evidence type="ECO:0000259" key="5">
    <source>
        <dbReference type="Pfam" id="PF02689"/>
    </source>
</evidence>
<gene>
    <name evidence="6" type="ORF">TSUD_134710</name>
</gene>
<dbReference type="GO" id="GO:0016787">
    <property type="term" value="F:hydrolase activity"/>
    <property type="evidence" value="ECO:0007669"/>
    <property type="project" value="UniProtKB-KW"/>
</dbReference>